<dbReference type="PATRIC" id="fig|1291052.5.peg.1969"/>
<feature type="transmembrane region" description="Helical" evidence="2">
    <location>
        <begin position="160"/>
        <end position="181"/>
    </location>
</feature>
<protein>
    <recommendedName>
        <fullName evidence="5">DUF2335 domain-containing protein</fullName>
    </recommendedName>
</protein>
<evidence type="ECO:0000256" key="1">
    <source>
        <dbReference type="SAM" id="MobiDB-lite"/>
    </source>
</evidence>
<evidence type="ECO:0000313" key="4">
    <source>
        <dbReference type="Proteomes" id="UP000051679"/>
    </source>
</evidence>
<organism evidence="3 4">
    <name type="scientific">Lacticaseibacillus sharpeae JCM 1186 = DSM 20505</name>
    <dbReference type="NCBI Taxonomy" id="1291052"/>
    <lineage>
        <taxon>Bacteria</taxon>
        <taxon>Bacillati</taxon>
        <taxon>Bacillota</taxon>
        <taxon>Bacilli</taxon>
        <taxon>Lactobacillales</taxon>
        <taxon>Lactobacillaceae</taxon>
        <taxon>Lacticaseibacillus</taxon>
    </lineage>
</organism>
<dbReference type="Pfam" id="PF10097">
    <property type="entry name" value="DUF2335"/>
    <property type="match status" value="1"/>
</dbReference>
<dbReference type="EMBL" id="AYYO01000043">
    <property type="protein sequence ID" value="KRM54865.1"/>
    <property type="molecule type" value="Genomic_DNA"/>
</dbReference>
<keyword evidence="2" id="KW-1133">Transmembrane helix</keyword>
<evidence type="ECO:0008006" key="5">
    <source>
        <dbReference type="Google" id="ProtNLM"/>
    </source>
</evidence>
<dbReference type="Proteomes" id="UP000051679">
    <property type="component" value="Unassembled WGS sequence"/>
</dbReference>
<dbReference type="AlphaFoldDB" id="A0A0R1ZIN9"/>
<dbReference type="STRING" id="1291052.FC18_GL001907"/>
<sequence length="210" mass="22026">MVQAEVAQLNGSDAGETLGERRTTKRAVSFATGAHFVVRKVVPDAQPGADLSPEHVNSRRKDILADDSAVDRPVYDPDLPPAEDFAYAATRTAAVGVSSQQVQVAAQSVRGPLPAAAELNAYNRAAPNAADRIIKMAEQQASHRQRLERAQVVATIRDQYLGLVLGFLVCIAGIVAGAYVAVNGAPLTGSALSFGALASLVGTFVYGSRK</sequence>
<comment type="caution">
    <text evidence="3">The sequence shown here is derived from an EMBL/GenBank/DDBJ whole genome shotgun (WGS) entry which is preliminary data.</text>
</comment>
<feature type="region of interest" description="Disordered" evidence="1">
    <location>
        <begin position="1"/>
        <end position="22"/>
    </location>
</feature>
<keyword evidence="4" id="KW-1185">Reference proteome</keyword>
<accession>A0A0R1ZIN9</accession>
<name>A0A0R1ZIN9_9LACO</name>
<reference evidence="3 4" key="1">
    <citation type="journal article" date="2015" name="Genome Announc.">
        <title>Expanding the biotechnology potential of lactobacilli through comparative genomics of 213 strains and associated genera.</title>
        <authorList>
            <person name="Sun Z."/>
            <person name="Harris H.M."/>
            <person name="McCann A."/>
            <person name="Guo C."/>
            <person name="Argimon S."/>
            <person name="Zhang W."/>
            <person name="Yang X."/>
            <person name="Jeffery I.B."/>
            <person name="Cooney J.C."/>
            <person name="Kagawa T.F."/>
            <person name="Liu W."/>
            <person name="Song Y."/>
            <person name="Salvetti E."/>
            <person name="Wrobel A."/>
            <person name="Rasinkangas P."/>
            <person name="Parkhill J."/>
            <person name="Rea M.C."/>
            <person name="O'Sullivan O."/>
            <person name="Ritari J."/>
            <person name="Douillard F.P."/>
            <person name="Paul Ross R."/>
            <person name="Yang R."/>
            <person name="Briner A.E."/>
            <person name="Felis G.E."/>
            <person name="de Vos W.M."/>
            <person name="Barrangou R."/>
            <person name="Klaenhammer T.R."/>
            <person name="Caufield P.W."/>
            <person name="Cui Y."/>
            <person name="Zhang H."/>
            <person name="O'Toole P.W."/>
        </authorList>
    </citation>
    <scope>NUCLEOTIDE SEQUENCE [LARGE SCALE GENOMIC DNA]</scope>
    <source>
        <strain evidence="3 4">DSM 20505</strain>
    </source>
</reference>
<dbReference type="InterPro" id="IPR019284">
    <property type="entry name" value="RP532"/>
</dbReference>
<feature type="compositionally biased region" description="Basic and acidic residues" evidence="1">
    <location>
        <begin position="52"/>
        <end position="65"/>
    </location>
</feature>
<keyword evidence="2" id="KW-0812">Transmembrane</keyword>
<feature type="transmembrane region" description="Helical" evidence="2">
    <location>
        <begin position="187"/>
        <end position="207"/>
    </location>
</feature>
<evidence type="ECO:0000256" key="2">
    <source>
        <dbReference type="SAM" id="Phobius"/>
    </source>
</evidence>
<evidence type="ECO:0000313" key="3">
    <source>
        <dbReference type="EMBL" id="KRM54865.1"/>
    </source>
</evidence>
<keyword evidence="2" id="KW-0472">Membrane</keyword>
<proteinExistence type="predicted"/>
<gene>
    <name evidence="3" type="ORF">FC18_GL001907</name>
</gene>
<feature type="region of interest" description="Disordered" evidence="1">
    <location>
        <begin position="45"/>
        <end position="65"/>
    </location>
</feature>